<protein>
    <submittedName>
        <fullName evidence="2">Uncharacterized protein</fullName>
    </submittedName>
</protein>
<proteinExistence type="predicted"/>
<feature type="compositionally biased region" description="Low complexity" evidence="1">
    <location>
        <begin position="466"/>
        <end position="475"/>
    </location>
</feature>
<reference evidence="2 3" key="1">
    <citation type="submission" date="2020-04" db="EMBL/GenBank/DDBJ databases">
        <title>Perkinsus olseni comparative genomics.</title>
        <authorList>
            <person name="Bogema D.R."/>
        </authorList>
    </citation>
    <scope>NUCLEOTIDE SEQUENCE [LARGE SCALE GENOMIC DNA]</scope>
    <source>
        <strain evidence="2">ATCC PRA-179</strain>
    </source>
</reference>
<sequence length="541" mass="57666">MARATYALLRCSGPDVRVLTRTVALLLVRTGVTTQYCHHMPACPSTDEKPLKHPTSPVTCLSILRRRPCPPPTTLSSLTKPGSAIVVLGHQSGEISFCDLDSPEATLLKVIEVPNCVDGYVIAKPLSLEAVLSALPSGDKVMALVGVGGEGSRFEPTKVSFYDLHTPPAIVTEIVMTEPVLNVVVGSRCFAVASEATLRVYSFSVTLIMKLDTCPNICGTVALAPAKDRRRPSVVVTLEPRVGHIVCGRLDGSRMTLPVRRHQHVRSVATTGSVTACGLEDGSLWVLGAVNEGDPKQCSVIGRFKPGKADNAVRSRNRAFYDLPLKRRGLSELVISESEQFVAGVDGARCQIVIFKIVTTTVREFGEGSELAEFIAGKIFGLSSPSAAQKPLGKTKTSVVLWSFVDLPQVAGELELALQFGSANTLLVCGLNGNASRYAYDPSVCGEKATLVWSSQLCPLRERSASSDTATSTTTVGGNSYRDADTPSTRLGAATHWDVDGQVITFGVNEDASGINEAREESPAKASEDEWILIAESVGGR</sequence>
<name>A0A7J6KYE1_PEROL</name>
<dbReference type="SUPFAM" id="SSF50978">
    <property type="entry name" value="WD40 repeat-like"/>
    <property type="match status" value="1"/>
</dbReference>
<dbReference type="EMBL" id="JABAHT010000754">
    <property type="protein sequence ID" value="KAF4652160.1"/>
    <property type="molecule type" value="Genomic_DNA"/>
</dbReference>
<organism evidence="2 3">
    <name type="scientific">Perkinsus olseni</name>
    <name type="common">Perkinsus atlanticus</name>
    <dbReference type="NCBI Taxonomy" id="32597"/>
    <lineage>
        <taxon>Eukaryota</taxon>
        <taxon>Sar</taxon>
        <taxon>Alveolata</taxon>
        <taxon>Perkinsozoa</taxon>
        <taxon>Perkinsea</taxon>
        <taxon>Perkinsida</taxon>
        <taxon>Perkinsidae</taxon>
        <taxon>Perkinsus</taxon>
    </lineage>
</organism>
<evidence type="ECO:0000313" key="2">
    <source>
        <dbReference type="EMBL" id="KAF4652160.1"/>
    </source>
</evidence>
<dbReference type="Proteomes" id="UP000570595">
    <property type="component" value="Unassembled WGS sequence"/>
</dbReference>
<dbReference type="AlphaFoldDB" id="A0A7J6KYE1"/>
<evidence type="ECO:0000256" key="1">
    <source>
        <dbReference type="SAM" id="MobiDB-lite"/>
    </source>
</evidence>
<gene>
    <name evidence="2" type="ORF">FOZ61_009879</name>
</gene>
<accession>A0A7J6KYE1</accession>
<dbReference type="OrthoDB" id="465802at2759"/>
<dbReference type="InterPro" id="IPR036322">
    <property type="entry name" value="WD40_repeat_dom_sf"/>
</dbReference>
<evidence type="ECO:0000313" key="3">
    <source>
        <dbReference type="Proteomes" id="UP000570595"/>
    </source>
</evidence>
<comment type="caution">
    <text evidence="2">The sequence shown here is derived from an EMBL/GenBank/DDBJ whole genome shotgun (WGS) entry which is preliminary data.</text>
</comment>
<feature type="region of interest" description="Disordered" evidence="1">
    <location>
        <begin position="464"/>
        <end position="485"/>
    </location>
</feature>